<dbReference type="PANTHER" id="PTHR48079:SF6">
    <property type="entry name" value="NAD(P)-BINDING DOMAIN-CONTAINING PROTEIN-RELATED"/>
    <property type="match status" value="1"/>
</dbReference>
<dbReference type="PANTHER" id="PTHR48079">
    <property type="entry name" value="PROTEIN YEEZ"/>
    <property type="match status" value="1"/>
</dbReference>
<dbReference type="GO" id="GO:0005737">
    <property type="term" value="C:cytoplasm"/>
    <property type="evidence" value="ECO:0007669"/>
    <property type="project" value="TreeGrafter"/>
</dbReference>
<dbReference type="SUPFAM" id="SSF51735">
    <property type="entry name" value="NAD(P)-binding Rossmann-fold domains"/>
    <property type="match status" value="1"/>
</dbReference>
<dbReference type="EMBL" id="FMZM01000004">
    <property type="protein sequence ID" value="SDC80873.1"/>
    <property type="molecule type" value="Genomic_DNA"/>
</dbReference>
<reference evidence="2 3" key="1">
    <citation type="submission" date="2016-10" db="EMBL/GenBank/DDBJ databases">
        <authorList>
            <person name="de Groot N.N."/>
        </authorList>
    </citation>
    <scope>NUCLEOTIDE SEQUENCE [LARGE SCALE GENOMIC DNA]</scope>
    <source>
        <strain evidence="2 3">CGMCC 4.6858</strain>
    </source>
</reference>
<dbReference type="GO" id="GO:0004029">
    <property type="term" value="F:aldehyde dehydrogenase (NAD+) activity"/>
    <property type="evidence" value="ECO:0007669"/>
    <property type="project" value="TreeGrafter"/>
</dbReference>
<evidence type="ECO:0000313" key="3">
    <source>
        <dbReference type="Proteomes" id="UP000199034"/>
    </source>
</evidence>
<dbReference type="AlphaFoldDB" id="A0A1G6PL30"/>
<dbReference type="RefSeq" id="WP_090853678.1">
    <property type="nucleotide sequence ID" value="NZ_FMZM01000004.1"/>
</dbReference>
<dbReference type="InterPro" id="IPR051783">
    <property type="entry name" value="NAD(P)-dependent_oxidoreduct"/>
</dbReference>
<dbReference type="InterPro" id="IPR001509">
    <property type="entry name" value="Epimerase_deHydtase"/>
</dbReference>
<dbReference type="STRING" id="1045774.SAMN05421872_10461"/>
<dbReference type="Proteomes" id="UP000199034">
    <property type="component" value="Unassembled WGS sequence"/>
</dbReference>
<keyword evidence="3" id="KW-1185">Reference proteome</keyword>
<evidence type="ECO:0000259" key="1">
    <source>
        <dbReference type="Pfam" id="PF01370"/>
    </source>
</evidence>
<proteinExistence type="predicted"/>
<dbReference type="InterPro" id="IPR036291">
    <property type="entry name" value="NAD(P)-bd_dom_sf"/>
</dbReference>
<gene>
    <name evidence="2" type="ORF">SAMN05421872_10461</name>
</gene>
<sequence>MRVFVTGGSGFIGSAVVPELLGAGHQVVALARSDSSAGALVAAGAEVRRGELADLDALRSGAQEADAVVHLAFIHDDFSDMTPALQADRAAIEAFVDALAGTGKALAIASGTLGLGPTDRPATERDGLSGPRHPRAETADLVRAAAERGVRGSVVRLSPTVHGAGDHGFVAALVAAARERGESGYPGDGSGRWNAVHRSDAARLFRLAVESAPAGSVLHAVGEEAVSHRTIAELVGAGLGLPVGPVADPDELGWIGRMFAMDAPASSVLTQELLGWAPTGPTLAEDLAPGSPYFG</sequence>
<protein>
    <submittedName>
        <fullName evidence="2">Nucleoside-diphosphate-sugar epimerase</fullName>
    </submittedName>
</protein>
<organism evidence="2 3">
    <name type="scientific">Nocardioides lianchengensis</name>
    <dbReference type="NCBI Taxonomy" id="1045774"/>
    <lineage>
        <taxon>Bacteria</taxon>
        <taxon>Bacillati</taxon>
        <taxon>Actinomycetota</taxon>
        <taxon>Actinomycetes</taxon>
        <taxon>Propionibacteriales</taxon>
        <taxon>Nocardioidaceae</taxon>
        <taxon>Nocardioides</taxon>
    </lineage>
</organism>
<dbReference type="CDD" id="cd05262">
    <property type="entry name" value="SDR_a7"/>
    <property type="match status" value="1"/>
</dbReference>
<evidence type="ECO:0000313" key="2">
    <source>
        <dbReference type="EMBL" id="SDC80873.1"/>
    </source>
</evidence>
<name>A0A1G6PL30_9ACTN</name>
<dbReference type="Gene3D" id="3.40.50.720">
    <property type="entry name" value="NAD(P)-binding Rossmann-like Domain"/>
    <property type="match status" value="1"/>
</dbReference>
<dbReference type="OrthoDB" id="9787292at2"/>
<accession>A0A1G6PL30</accession>
<dbReference type="Pfam" id="PF01370">
    <property type="entry name" value="Epimerase"/>
    <property type="match status" value="1"/>
</dbReference>
<feature type="domain" description="NAD-dependent epimerase/dehydratase" evidence="1">
    <location>
        <begin position="3"/>
        <end position="211"/>
    </location>
</feature>